<dbReference type="Proteomes" id="UP000054558">
    <property type="component" value="Unassembled WGS sequence"/>
</dbReference>
<feature type="compositionally biased region" description="Acidic residues" evidence="2">
    <location>
        <begin position="1261"/>
        <end position="1275"/>
    </location>
</feature>
<dbReference type="InterPro" id="IPR036872">
    <property type="entry name" value="CH_dom_sf"/>
</dbReference>
<feature type="region of interest" description="Disordered" evidence="2">
    <location>
        <begin position="1222"/>
        <end position="1359"/>
    </location>
</feature>
<feature type="compositionally biased region" description="Polar residues" evidence="2">
    <location>
        <begin position="1346"/>
        <end position="1357"/>
    </location>
</feature>
<feature type="compositionally biased region" description="Basic and acidic residues" evidence="2">
    <location>
        <begin position="998"/>
        <end position="1014"/>
    </location>
</feature>
<feature type="compositionally biased region" description="Pro residues" evidence="2">
    <location>
        <begin position="1444"/>
        <end position="1456"/>
    </location>
</feature>
<feature type="region of interest" description="Disordered" evidence="2">
    <location>
        <begin position="147"/>
        <end position="170"/>
    </location>
</feature>
<evidence type="ECO:0008006" key="5">
    <source>
        <dbReference type="Google" id="ProtNLM"/>
    </source>
</evidence>
<sequence>MGRPVIGKKELLQWASVTSGKACQRLEDLHDGSVLLRVFAKIWPQVFRGKEDRLKAHLWDVKRNWESLRSLFVELHLPSHVFDPAGIQRSSFKPCFAILVLCFFLQQLTENRSFSCDFAYPIDQQLADFLQSRASIAALNRHGSLKENRAPRGVEEASQEGGDAQQSGGGDGVLVEVSRKAFTRQNQNSAEALASGGGADIGESMNRDKKRGSFMGPGNERAENGGPGLAPVEWRTAGMKAKGELLLANLRFENDSLRRQMEASVQERHFLMTRYEQECKEAAAAHDAELKAQAEALRGEFAIERLKLAAERGRDQQRFVLELRKVADGLRAEAQRAARGDDAQATVEETSKLRQQLLASACARAVQEDQIAALEARCAGLEAELVRQQEQVGELHRALAQEARADVDCAGLLSEEEPATAPVTSTGREAALLRQLRKLARDATQAELARQRVEEELKLKVWKLEAAAKEGARGDEPWETFGALLEEFEEEHTSERLRSEVKRLHADNTFLRERAAVFDRHNLRAHKPDAPEPAQSDPATWLPRASVLKSNEEDERVAAELLDLLKAFSHAKAFSGDNHRGPSPASSPEENARLARLEAQNRAKRGVELFWRMVVAQTVLKQRVARAAAEMRALREDARASERERAEERRAAEERLEALEGRHKEELLAIANGSRQELALLTVKKGLLEGDAADLRREMDEAMLEIRRSRAAAQQQHEEKFQLLKKRLRESRAESSHLRLKEQHYARLASCHKEAAALCEHVAITAMTVAGPAFQPGLPPDQVVAVRCAPRGTVDEIRGLIKTKADLDAQAAACMDGIRAVEGLGGGRGLSEGEADELDQVVGEATEVLKTEVTRLEKALEASRQKADGLTARAAELEVAVKQREQQLTSEGALRAHARREAERLLAANAKLQKRLVEQKEVVEQEVSRLHVQLMGAMMRLDEQSAILDASMRLGMMHDPAEPEPEPERRAEESSRAGAGSRVLGTDPANRHRNGGASDRRKGPGPEMSNRKSEVPLSGSASPETGHGRNERNATGTGPSEGNGETSGKERTSGGGSWSDSPERQGRREALGVPLGQKWGGELLEVAEEDNWDREDRKPENDDDAADRREGESISYGRFRVASLTPIPENDSRQITPEGAAEGRESATWQHEETDRRSEGETAPWQEETAEASITERNGERSMINEEWALRGGGNGLRNTEGKFDIQAFQWEAISAEKGTEVVGQVERNGTDGNGTEDTASDPIIAMIRRISQSSAVEMPGQDDGEYGTEIDDNFETSPLETEAETEQQSAKAKGRELEGCAATEEPDISGSDDFIATSVGSNRNEETTALVGSSQEPPADESRESAQNSPVKTTIPSAIAWEQYDQEWVEKKVVGTSVPGTSHAGDPPVTTGGFSAHAELADEARPAAFSMHSHVLPDYVVDWDVPESPGELGAATFSLPQSPVSPPPFALPDMA</sequence>
<proteinExistence type="predicted"/>
<evidence type="ECO:0000256" key="2">
    <source>
        <dbReference type="SAM" id="MobiDB-lite"/>
    </source>
</evidence>
<keyword evidence="1" id="KW-0175">Coiled coil</keyword>
<feature type="compositionally biased region" description="Basic and acidic residues" evidence="2">
    <location>
        <begin position="1094"/>
        <end position="1112"/>
    </location>
</feature>
<gene>
    <name evidence="3" type="ORF">KFL_000070540</name>
</gene>
<feature type="coiled-coil region" evidence="1">
    <location>
        <begin position="364"/>
        <end position="398"/>
    </location>
</feature>
<feature type="coiled-coil region" evidence="1">
    <location>
        <begin position="846"/>
        <end position="922"/>
    </location>
</feature>
<evidence type="ECO:0000313" key="3">
    <source>
        <dbReference type="EMBL" id="GAQ78086.1"/>
    </source>
</evidence>
<feature type="compositionally biased region" description="Basic and acidic residues" evidence="2">
    <location>
        <begin position="1061"/>
        <end position="1070"/>
    </location>
</feature>
<feature type="compositionally biased region" description="Basic and acidic residues" evidence="2">
    <location>
        <begin position="966"/>
        <end position="975"/>
    </location>
</feature>
<accession>A0A1Y1HNA2</accession>
<feature type="region of interest" description="Disordered" evidence="2">
    <location>
        <begin position="186"/>
        <end position="229"/>
    </location>
</feature>
<feature type="compositionally biased region" description="Polar residues" evidence="2">
    <location>
        <begin position="1033"/>
        <end position="1046"/>
    </location>
</feature>
<dbReference type="OrthoDB" id="2021149at2759"/>
<protein>
    <recommendedName>
        <fullName evidence="5">Calponin-homology (CH) domain-containing protein</fullName>
    </recommendedName>
</protein>
<dbReference type="EMBL" id="DF236956">
    <property type="protein sequence ID" value="GAQ78086.1"/>
    <property type="molecule type" value="Genomic_DNA"/>
</dbReference>
<feature type="compositionally biased region" description="Basic and acidic residues" evidence="2">
    <location>
        <begin position="1141"/>
        <end position="1160"/>
    </location>
</feature>
<dbReference type="PANTHER" id="PTHR42180:SF4">
    <property type="entry name" value="CALPONIN-HOMOLOGY (CH) DOMAIN-CONTAINING PROTEIN"/>
    <property type="match status" value="1"/>
</dbReference>
<evidence type="ECO:0000313" key="4">
    <source>
        <dbReference type="Proteomes" id="UP000054558"/>
    </source>
</evidence>
<dbReference type="STRING" id="105231.A0A1Y1HNA2"/>
<feature type="region of interest" description="Disordered" evidence="2">
    <location>
        <begin position="957"/>
        <end position="1182"/>
    </location>
</feature>
<feature type="region of interest" description="Disordered" evidence="2">
    <location>
        <begin position="1435"/>
        <end position="1456"/>
    </location>
</feature>
<dbReference type="PANTHER" id="PTHR42180">
    <property type="entry name" value="HOMOLOGY DOMAIN-CONTAINING PROTEIN,PUTATIVE-RELATED"/>
    <property type="match status" value="1"/>
</dbReference>
<reference evidence="3 4" key="1">
    <citation type="journal article" date="2014" name="Nat. Commun.">
        <title>Klebsormidium flaccidum genome reveals primary factors for plant terrestrial adaptation.</title>
        <authorList>
            <person name="Hori K."/>
            <person name="Maruyama F."/>
            <person name="Fujisawa T."/>
            <person name="Togashi T."/>
            <person name="Yamamoto N."/>
            <person name="Seo M."/>
            <person name="Sato S."/>
            <person name="Yamada T."/>
            <person name="Mori H."/>
            <person name="Tajima N."/>
            <person name="Moriyama T."/>
            <person name="Ikeuchi M."/>
            <person name="Watanabe M."/>
            <person name="Wada H."/>
            <person name="Kobayashi K."/>
            <person name="Saito M."/>
            <person name="Masuda T."/>
            <person name="Sasaki-Sekimoto Y."/>
            <person name="Mashiguchi K."/>
            <person name="Awai K."/>
            <person name="Shimojima M."/>
            <person name="Masuda S."/>
            <person name="Iwai M."/>
            <person name="Nobusawa T."/>
            <person name="Narise T."/>
            <person name="Kondo S."/>
            <person name="Saito H."/>
            <person name="Sato R."/>
            <person name="Murakawa M."/>
            <person name="Ihara Y."/>
            <person name="Oshima-Yamada Y."/>
            <person name="Ohtaka K."/>
            <person name="Satoh M."/>
            <person name="Sonobe K."/>
            <person name="Ishii M."/>
            <person name="Ohtani R."/>
            <person name="Kanamori-Sato M."/>
            <person name="Honoki R."/>
            <person name="Miyazaki D."/>
            <person name="Mochizuki H."/>
            <person name="Umetsu J."/>
            <person name="Higashi K."/>
            <person name="Shibata D."/>
            <person name="Kamiya Y."/>
            <person name="Sato N."/>
            <person name="Nakamura Y."/>
            <person name="Tabata S."/>
            <person name="Ida S."/>
            <person name="Kurokawa K."/>
            <person name="Ohta H."/>
        </authorList>
    </citation>
    <scope>NUCLEOTIDE SEQUENCE [LARGE SCALE GENOMIC DNA]</scope>
    <source>
        <strain evidence="3 4">NIES-2285</strain>
    </source>
</reference>
<feature type="coiled-coil region" evidence="1">
    <location>
        <begin position="617"/>
        <end position="734"/>
    </location>
</feature>
<evidence type="ECO:0000256" key="1">
    <source>
        <dbReference type="SAM" id="Coils"/>
    </source>
</evidence>
<keyword evidence="4" id="KW-1185">Reference proteome</keyword>
<organism evidence="3 4">
    <name type="scientific">Klebsormidium nitens</name>
    <name type="common">Green alga</name>
    <name type="synonym">Ulothrix nitens</name>
    <dbReference type="NCBI Taxonomy" id="105231"/>
    <lineage>
        <taxon>Eukaryota</taxon>
        <taxon>Viridiplantae</taxon>
        <taxon>Streptophyta</taxon>
        <taxon>Klebsormidiophyceae</taxon>
        <taxon>Klebsormidiales</taxon>
        <taxon>Klebsormidiaceae</taxon>
        <taxon>Klebsormidium</taxon>
    </lineage>
</organism>
<name>A0A1Y1HNA2_KLENI</name>
<dbReference type="SUPFAM" id="SSF47576">
    <property type="entry name" value="Calponin-homology domain, CH-domain"/>
    <property type="match status" value="1"/>
</dbReference>